<dbReference type="CDD" id="cd16015">
    <property type="entry name" value="LTA_synthase"/>
    <property type="match status" value="1"/>
</dbReference>
<evidence type="ECO:0000313" key="14">
    <source>
        <dbReference type="Proteomes" id="UP000886833"/>
    </source>
</evidence>
<evidence type="ECO:0000259" key="12">
    <source>
        <dbReference type="Pfam" id="PF00884"/>
    </source>
</evidence>
<evidence type="ECO:0000256" key="4">
    <source>
        <dbReference type="ARBA" id="ARBA00022475"/>
    </source>
</evidence>
<evidence type="ECO:0000256" key="5">
    <source>
        <dbReference type="ARBA" id="ARBA00022692"/>
    </source>
</evidence>
<comment type="pathway">
    <text evidence="2">Cell wall biogenesis; lipoteichoic acid biosynthesis.</text>
</comment>
<dbReference type="GO" id="GO:0016787">
    <property type="term" value="F:hydrolase activity"/>
    <property type="evidence" value="ECO:0007669"/>
    <property type="project" value="UniProtKB-KW"/>
</dbReference>
<comment type="subcellular location">
    <subcellularLocation>
        <location evidence="1">Cell membrane</location>
        <topology evidence="1">Multi-pass membrane protein</topology>
    </subcellularLocation>
</comment>
<keyword evidence="4" id="KW-1003">Cell membrane</keyword>
<dbReference type="InterPro" id="IPR017850">
    <property type="entry name" value="Alkaline_phosphatase_core_sf"/>
</dbReference>
<feature type="binding site" evidence="10">
    <location>
        <position position="518"/>
    </location>
    <ligand>
        <name>Mn(2+)</name>
        <dbReference type="ChEBI" id="CHEBI:29035"/>
    </ligand>
</feature>
<evidence type="ECO:0000256" key="6">
    <source>
        <dbReference type="ARBA" id="ARBA00022989"/>
    </source>
</evidence>
<dbReference type="Gene3D" id="3.30.1120.170">
    <property type="match status" value="1"/>
</dbReference>
<dbReference type="SUPFAM" id="SSF53649">
    <property type="entry name" value="Alkaline phosphatase-like"/>
    <property type="match status" value="1"/>
</dbReference>
<protein>
    <submittedName>
        <fullName evidence="13">Sulfatase-like hydrolase/transferase</fullName>
    </submittedName>
</protein>
<feature type="transmembrane region" description="Helical" evidence="11">
    <location>
        <begin position="65"/>
        <end position="83"/>
    </location>
</feature>
<accession>A0A9D1GB38</accession>
<keyword evidence="5 11" id="KW-0812">Transmembrane</keyword>
<keyword evidence="9" id="KW-0464">Manganese</keyword>
<reference evidence="13" key="2">
    <citation type="journal article" date="2021" name="PeerJ">
        <title>Extensive microbial diversity within the chicken gut microbiome revealed by metagenomics and culture.</title>
        <authorList>
            <person name="Gilroy R."/>
            <person name="Ravi A."/>
            <person name="Getino M."/>
            <person name="Pursley I."/>
            <person name="Horton D.L."/>
            <person name="Alikhan N.F."/>
            <person name="Baker D."/>
            <person name="Gharbi K."/>
            <person name="Hall N."/>
            <person name="Watson M."/>
            <person name="Adriaenssens E.M."/>
            <person name="Foster-Nyarko E."/>
            <person name="Jarju S."/>
            <person name="Secka A."/>
            <person name="Antonio M."/>
            <person name="Oren A."/>
            <person name="Chaudhuri R.R."/>
            <person name="La Ragione R."/>
            <person name="Hildebrand F."/>
            <person name="Pallen M.J."/>
        </authorList>
    </citation>
    <scope>NUCLEOTIDE SEQUENCE</scope>
    <source>
        <strain evidence="13">CHK195-26880</strain>
    </source>
</reference>
<comment type="similarity">
    <text evidence="3">Belongs to the LTA synthase family.</text>
</comment>
<feature type="active site" evidence="8">
    <location>
        <position position="323"/>
    </location>
</feature>
<feature type="transmembrane region" description="Helical" evidence="11">
    <location>
        <begin position="182"/>
        <end position="200"/>
    </location>
</feature>
<dbReference type="PIRSF" id="PIRSF005091">
    <property type="entry name" value="Mmb_sulf_HI1246"/>
    <property type="match status" value="1"/>
</dbReference>
<keyword evidence="6 11" id="KW-1133">Transmembrane helix</keyword>
<dbReference type="InterPro" id="IPR012160">
    <property type="entry name" value="LtaS-like"/>
</dbReference>
<reference evidence="13" key="1">
    <citation type="submission" date="2020-10" db="EMBL/GenBank/DDBJ databases">
        <authorList>
            <person name="Gilroy R."/>
        </authorList>
    </citation>
    <scope>NUCLEOTIDE SEQUENCE</scope>
    <source>
        <strain evidence="13">CHK195-26880</strain>
    </source>
</reference>
<dbReference type="Pfam" id="PF00884">
    <property type="entry name" value="Sulfatase"/>
    <property type="match status" value="1"/>
</dbReference>
<dbReference type="GO" id="GO:0046872">
    <property type="term" value="F:metal ion binding"/>
    <property type="evidence" value="ECO:0007669"/>
    <property type="project" value="UniProtKB-KW"/>
</dbReference>
<proteinExistence type="inferred from homology"/>
<keyword evidence="13" id="KW-0378">Hydrolase</keyword>
<evidence type="ECO:0000256" key="7">
    <source>
        <dbReference type="ARBA" id="ARBA00023136"/>
    </source>
</evidence>
<feature type="transmembrane region" description="Helical" evidence="11">
    <location>
        <begin position="34"/>
        <end position="53"/>
    </location>
</feature>
<feature type="domain" description="Sulfatase N-terminal" evidence="12">
    <location>
        <begin position="273"/>
        <end position="596"/>
    </location>
</feature>
<evidence type="ECO:0000256" key="1">
    <source>
        <dbReference type="ARBA" id="ARBA00004651"/>
    </source>
</evidence>
<organism evidence="13 14">
    <name type="scientific">Candidatus Onthousia faecipullorum</name>
    <dbReference type="NCBI Taxonomy" id="2840887"/>
    <lineage>
        <taxon>Bacteria</taxon>
        <taxon>Bacillati</taxon>
        <taxon>Bacillota</taxon>
        <taxon>Bacilli</taxon>
        <taxon>Candidatus Onthousia</taxon>
    </lineage>
</organism>
<evidence type="ECO:0000256" key="3">
    <source>
        <dbReference type="ARBA" id="ARBA00009983"/>
    </source>
</evidence>
<comment type="caution">
    <text evidence="13">The sequence shown here is derived from an EMBL/GenBank/DDBJ whole genome shotgun (WGS) entry which is preliminary data.</text>
</comment>
<dbReference type="InterPro" id="IPR050448">
    <property type="entry name" value="OpgB/LTA_synthase_biosynth"/>
</dbReference>
<evidence type="ECO:0000256" key="10">
    <source>
        <dbReference type="PIRSR" id="PIRSR005091-3"/>
    </source>
</evidence>
<feature type="transmembrane region" description="Helical" evidence="11">
    <location>
        <begin position="90"/>
        <end position="112"/>
    </location>
</feature>
<keyword evidence="9" id="KW-0479">Metal-binding</keyword>
<dbReference type="InterPro" id="IPR000917">
    <property type="entry name" value="Sulfatase_N"/>
</dbReference>
<evidence type="ECO:0000256" key="2">
    <source>
        <dbReference type="ARBA" id="ARBA00004936"/>
    </source>
</evidence>
<dbReference type="AlphaFoldDB" id="A0A9D1GB38"/>
<evidence type="ECO:0000256" key="8">
    <source>
        <dbReference type="PIRSR" id="PIRSR005091-1"/>
    </source>
</evidence>
<dbReference type="PANTHER" id="PTHR47371:SF3">
    <property type="entry name" value="PHOSPHOGLYCEROL TRANSFERASE I"/>
    <property type="match status" value="1"/>
</dbReference>
<sequence>MKKKIINFKDKFIKKIKRIKEEKMISSYFKDNRLFLVYVLVCVINSTLLRIFTMPTMENYLSIKPIIADIAVVTIIGSFSYLFKGRKRYVYLLIWAIIFTAICTINSAYYTFYTSFASVSMLSLTQYIGEVGDAVVENVLQIKDLVYIFPLIFFIYYYHRLSKKDQYKIYTKEKRVKKFKNTIITGGVILLLFVLSLSSLEISRFVKQWNREYIVMRFGIYMYQGNDIVASIQPRISAMFGYDDAKKEFNKYYQDRTDEQNYTNEYTNVLEGRNVIVIHAESLQSIAINRTFNGVEVTPNLNRLINEGMYFSNFYSQVSVGTSSDTELTYNTSLMPTQNGTAFVSYFDRTYISTPSLLKQKGYYTFSMHANNADFWNRRAMHESLGYDKFYSKETYDVDEENVIGLGLSDKAFFAQSVEKLKKISEEHDKYYGYIITLTNHTPFSDTDKYGELSVTMKTTITNEDGTTEEIEAPYLEGTKLGNYFKSVHYADEALGEFFSEMDEAGLLENTVVIIFGDHDARLPRSEFNLMYNYDPTTDDLKAEEDPTYVDYDSFDYELDRKVPLIIWTKDGAVSSQVDYTMGMYDVMPTIGNMLGFYNKYALGHDIFETKDENIVVFPNGNWVTNLMYYNSQKGEYKLLKDAIIDENYISENNQYAEKLLDISNKAIVFDLFNPNSEEETVSKESRGE</sequence>
<keyword evidence="7 11" id="KW-0472">Membrane</keyword>
<dbReference type="EMBL" id="DVKQ01000056">
    <property type="protein sequence ID" value="HIT37668.1"/>
    <property type="molecule type" value="Genomic_DNA"/>
</dbReference>
<gene>
    <name evidence="13" type="ORF">IAB59_04225</name>
</gene>
<dbReference type="Gene3D" id="3.40.720.10">
    <property type="entry name" value="Alkaline Phosphatase, subunit A"/>
    <property type="match status" value="1"/>
</dbReference>
<evidence type="ECO:0000256" key="9">
    <source>
        <dbReference type="PIRSR" id="PIRSR005091-2"/>
    </source>
</evidence>
<feature type="binding site" evidence="10">
    <location>
        <position position="281"/>
    </location>
    <ligand>
        <name>Mn(2+)</name>
        <dbReference type="ChEBI" id="CHEBI:29035"/>
    </ligand>
</feature>
<feature type="binding site" evidence="10">
    <location>
        <position position="519"/>
    </location>
    <ligand>
        <name>Mn(2+)</name>
        <dbReference type="ChEBI" id="CHEBI:29035"/>
    </ligand>
</feature>
<evidence type="ECO:0000313" key="13">
    <source>
        <dbReference type="EMBL" id="HIT37668.1"/>
    </source>
</evidence>
<feature type="transmembrane region" description="Helical" evidence="11">
    <location>
        <begin position="145"/>
        <end position="161"/>
    </location>
</feature>
<feature type="binding site" evidence="9">
    <location>
        <position position="441"/>
    </location>
    <ligand>
        <name>substrate</name>
    </ligand>
</feature>
<evidence type="ECO:0000256" key="11">
    <source>
        <dbReference type="SAM" id="Phobius"/>
    </source>
</evidence>
<name>A0A9D1GB38_9FIRM</name>
<dbReference type="PANTHER" id="PTHR47371">
    <property type="entry name" value="LIPOTEICHOIC ACID SYNTHASE"/>
    <property type="match status" value="1"/>
</dbReference>
<dbReference type="Proteomes" id="UP000886833">
    <property type="component" value="Unassembled WGS sequence"/>
</dbReference>
<dbReference type="GO" id="GO:0005886">
    <property type="term" value="C:plasma membrane"/>
    <property type="evidence" value="ECO:0007669"/>
    <property type="project" value="UniProtKB-SubCell"/>
</dbReference>